<name>A0A6H1ZMV5_9ZZZZ</name>
<accession>A0A6H1ZMV5</accession>
<reference evidence="2" key="1">
    <citation type="submission" date="2020-03" db="EMBL/GenBank/DDBJ databases">
        <title>The deep terrestrial virosphere.</title>
        <authorList>
            <person name="Holmfeldt K."/>
            <person name="Nilsson E."/>
            <person name="Simone D."/>
            <person name="Lopez-Fernandez M."/>
            <person name="Wu X."/>
            <person name="de Brujin I."/>
            <person name="Lundin D."/>
            <person name="Andersson A."/>
            <person name="Bertilsson S."/>
            <person name="Dopson M."/>
        </authorList>
    </citation>
    <scope>NUCLEOTIDE SEQUENCE</scope>
    <source>
        <strain evidence="2">TM448A01052</strain>
    </source>
</reference>
<feature type="compositionally biased region" description="Basic and acidic residues" evidence="1">
    <location>
        <begin position="520"/>
        <end position="538"/>
    </location>
</feature>
<evidence type="ECO:0000313" key="2">
    <source>
        <dbReference type="EMBL" id="QJA48605.1"/>
    </source>
</evidence>
<protein>
    <recommendedName>
        <fullName evidence="3">Portal protein</fullName>
    </recommendedName>
</protein>
<evidence type="ECO:0008006" key="3">
    <source>
        <dbReference type="Google" id="ProtNLM"/>
    </source>
</evidence>
<feature type="region of interest" description="Disordered" evidence="1">
    <location>
        <begin position="520"/>
        <end position="567"/>
    </location>
</feature>
<dbReference type="EMBL" id="MT144092">
    <property type="protein sequence ID" value="QJA48605.1"/>
    <property type="molecule type" value="Genomic_DNA"/>
</dbReference>
<proteinExistence type="predicted"/>
<organism evidence="2">
    <name type="scientific">viral metagenome</name>
    <dbReference type="NCBI Taxonomy" id="1070528"/>
    <lineage>
        <taxon>unclassified sequences</taxon>
        <taxon>metagenomes</taxon>
        <taxon>organismal metagenomes</taxon>
    </lineage>
</organism>
<evidence type="ECO:0000256" key="1">
    <source>
        <dbReference type="SAM" id="MobiDB-lite"/>
    </source>
</evidence>
<dbReference type="AlphaFoldDB" id="A0A6H1ZMV5"/>
<gene>
    <name evidence="2" type="ORF">TM448A01052_0006</name>
</gene>
<sequence>MTSEDEIKKIKNLYIDDIYVTTRRQQLKDKEYIDDTFKPPIRHPHQVLRMGLGAEIVNSPAEHIVTSNPQAFVEVLTGNREAALRISKVINEWIDTLKRQNPNPFKEAVKNKLGRGENYIKYVHNETWVTKPVGKDKTGLPVFDKRGLPVLFIVPDPMVIYGSPEEDENGIPHKIIVFYERQLSEVIVRYPHWSNPKSRSNKKTTEWLEYWDRNTMHFEADGEVIVHVLNPYGYVPFVRKYSGFGRRSPDGELAHLIVSDIRNSRGLIEEIAVMESDIASILHLSAHKPITIWSSGQLNKKDFEENLSLGEYDLNLMSNVPEGTKIMDAQIEQPTMEAFRHAANRMADLSRRHPFILAGFPWGTSGRQQSMADIAAMQRYDTVVENTETEWATAFEMAFKIMKAIPTLLPKGLHKSDIDVAFRCTVKLRAKDPIEEDRLITLGDRLRRLPNPSIDLETFHTQFMGYTQQESRQIMAKMLADMVTIYNPDVAAVMGMVAAEESGMEAWLTEAQRRRQTLEAQRGLEEIPPRTTQERIQGEVETPSGREMGTEGTRGARQPPARYIRGE</sequence>